<comment type="caution">
    <text evidence="2">The sequence shown here is derived from an EMBL/GenBank/DDBJ whole genome shotgun (WGS) entry which is preliminary data.</text>
</comment>
<sequence>MKRFILYLLIAGIAIRGLAQCKITENKQFAFPQSIPAGNYSGIAWLGNNHYAVVSDKSKEDGFFVFEIDVDSVSGELLSAKNLGFRSSGFENRDNEGIAFNALSNTILISGERDNRILEYKLDGNRTSREAQLPEVYRHLPANLGLEALSFNDSTRTLWTCNESDTIFIQSFDSLYRPRHLYVYHLDSPIANADKAWLYAHGAVAMCALDDGNLLVLEREFYVPKKKIGAFVNCKLFKFTVGNLKKDLLSTWRTKLTLLSRTLANYEGMCLGPKLADGSRVLILVADSQNQYGSVLKDWLKTLKIEMH</sequence>
<evidence type="ECO:0000313" key="2">
    <source>
        <dbReference type="EMBL" id="PVX50609.1"/>
    </source>
</evidence>
<dbReference type="SUPFAM" id="SSF75011">
    <property type="entry name" value="3-carboxy-cis,cis-mucoante lactonizing enzyme"/>
    <property type="match status" value="1"/>
</dbReference>
<dbReference type="RefSeq" id="WP_116616997.1">
    <property type="nucleotide sequence ID" value="NZ_CAUPIB010000007.1"/>
</dbReference>
<dbReference type="AlphaFoldDB" id="A0A2U0U2W4"/>
<evidence type="ECO:0000259" key="1">
    <source>
        <dbReference type="Pfam" id="PF13449"/>
    </source>
</evidence>
<name>A0A2U0U2W4_9BACT</name>
<protein>
    <submittedName>
        <fullName evidence="2">Phytase-like protein with esterase activity</fullName>
    </submittedName>
</protein>
<dbReference type="OrthoDB" id="9798539at2"/>
<dbReference type="EMBL" id="QENY01000017">
    <property type="protein sequence ID" value="PVX50609.1"/>
    <property type="molecule type" value="Genomic_DNA"/>
</dbReference>
<gene>
    <name evidence="2" type="ORF">C7379_1177</name>
</gene>
<accession>A0A2U0U2W4</accession>
<keyword evidence="3" id="KW-1185">Reference proteome</keyword>
<reference evidence="2 3" key="1">
    <citation type="submission" date="2018-05" db="EMBL/GenBank/DDBJ databases">
        <title>Genomic Encyclopedia of Type Strains, Phase IV (KMG-IV): sequencing the most valuable type-strain genomes for metagenomic binning, comparative biology and taxonomic classification.</title>
        <authorList>
            <person name="Goeker M."/>
        </authorList>
    </citation>
    <scope>NUCLEOTIDE SEQUENCE [LARGE SCALE GENOMIC DNA]</scope>
    <source>
        <strain evidence="2 3">DSM 100333</strain>
    </source>
</reference>
<dbReference type="Pfam" id="PF13449">
    <property type="entry name" value="Phytase-like"/>
    <property type="match status" value="1"/>
</dbReference>
<evidence type="ECO:0000313" key="3">
    <source>
        <dbReference type="Proteomes" id="UP000245870"/>
    </source>
</evidence>
<proteinExistence type="predicted"/>
<dbReference type="InterPro" id="IPR027372">
    <property type="entry name" value="Phytase-like_dom"/>
</dbReference>
<organism evidence="2 3">
    <name type="scientific">Hallella colorans</name>
    <dbReference type="NCBI Taxonomy" id="1703337"/>
    <lineage>
        <taxon>Bacteria</taxon>
        <taxon>Pseudomonadati</taxon>
        <taxon>Bacteroidota</taxon>
        <taxon>Bacteroidia</taxon>
        <taxon>Bacteroidales</taxon>
        <taxon>Prevotellaceae</taxon>
        <taxon>Hallella</taxon>
    </lineage>
</organism>
<feature type="domain" description="Phytase-like" evidence="1">
    <location>
        <begin position="36"/>
        <end position="287"/>
    </location>
</feature>
<dbReference type="Proteomes" id="UP000245870">
    <property type="component" value="Unassembled WGS sequence"/>
</dbReference>